<dbReference type="Ensembl" id="ENSATET00000006495.2">
    <property type="protein sequence ID" value="ENSATEP00000006390.2"/>
    <property type="gene ID" value="ENSATEG00000004499.2"/>
</dbReference>
<dbReference type="GeneTree" id="ENSGT00940000163911"/>
<feature type="domain" description="C-type lectin" evidence="2">
    <location>
        <begin position="40"/>
        <end position="160"/>
    </location>
</feature>
<dbReference type="PROSITE" id="PS00615">
    <property type="entry name" value="C_TYPE_LECTIN_1"/>
    <property type="match status" value="1"/>
</dbReference>
<dbReference type="InterPro" id="IPR001304">
    <property type="entry name" value="C-type_lectin-like"/>
</dbReference>
<dbReference type="PANTHER" id="PTHR45784">
    <property type="entry name" value="C-TYPE LECTIN DOMAIN FAMILY 20 MEMBER A-RELATED"/>
    <property type="match status" value="1"/>
</dbReference>
<keyword evidence="4" id="KW-1185">Reference proteome</keyword>
<name>A0A3Q1HG96_ANATE</name>
<dbReference type="InterPro" id="IPR016187">
    <property type="entry name" value="CTDL_fold"/>
</dbReference>
<dbReference type="PROSITE" id="PS50041">
    <property type="entry name" value="C_TYPE_LECTIN_2"/>
    <property type="match status" value="1"/>
</dbReference>
<dbReference type="SMART" id="SM00034">
    <property type="entry name" value="CLECT"/>
    <property type="match status" value="1"/>
</dbReference>
<organism evidence="3 4">
    <name type="scientific">Anabas testudineus</name>
    <name type="common">Climbing perch</name>
    <name type="synonym">Anthias testudineus</name>
    <dbReference type="NCBI Taxonomy" id="64144"/>
    <lineage>
        <taxon>Eukaryota</taxon>
        <taxon>Metazoa</taxon>
        <taxon>Chordata</taxon>
        <taxon>Craniata</taxon>
        <taxon>Vertebrata</taxon>
        <taxon>Euteleostomi</taxon>
        <taxon>Actinopterygii</taxon>
        <taxon>Neopterygii</taxon>
        <taxon>Teleostei</taxon>
        <taxon>Neoteleostei</taxon>
        <taxon>Acanthomorphata</taxon>
        <taxon>Anabantaria</taxon>
        <taxon>Anabantiformes</taxon>
        <taxon>Anabantoidei</taxon>
        <taxon>Anabantidae</taxon>
        <taxon>Anabas</taxon>
    </lineage>
</organism>
<reference evidence="3" key="1">
    <citation type="submission" date="2021-04" db="EMBL/GenBank/DDBJ databases">
        <authorList>
            <consortium name="Wellcome Sanger Institute Data Sharing"/>
        </authorList>
    </citation>
    <scope>NUCLEOTIDE SEQUENCE [LARGE SCALE GENOMIC DNA]</scope>
</reference>
<accession>A0A3Q1HG96</accession>
<proteinExistence type="predicted"/>
<dbReference type="Gene3D" id="3.10.100.10">
    <property type="entry name" value="Mannose-Binding Protein A, subunit A"/>
    <property type="match status" value="1"/>
</dbReference>
<dbReference type="PANTHER" id="PTHR45784:SF3">
    <property type="entry name" value="C-TYPE LECTIN DOMAIN FAMILY 4 MEMBER K-LIKE-RELATED"/>
    <property type="match status" value="1"/>
</dbReference>
<dbReference type="OrthoDB" id="6369810at2759"/>
<dbReference type="Proteomes" id="UP000265040">
    <property type="component" value="Chromosome 16"/>
</dbReference>
<dbReference type="STRING" id="64144.ENSATEP00000006390"/>
<evidence type="ECO:0000259" key="2">
    <source>
        <dbReference type="PROSITE" id="PS50041"/>
    </source>
</evidence>
<dbReference type="InterPro" id="IPR018378">
    <property type="entry name" value="C-type_lectin_CS"/>
</dbReference>
<sequence length="164" mass="18450">CVSVTSHMDHKLLVMLISFGKSQGFCLIPPSHSYIVPVEYHYVNLSLTWTDAQSYCRGKYTDLVTIESMDDISRLNSLNMDISYAWIGLTDDPLSWKGVTANDVNSWRWTATGKTNVNGYQFWASGQPNNVNGNQFCVVMNSDGAWNDESCDYSTPFVCYTGKK</sequence>
<dbReference type="InterPro" id="IPR016186">
    <property type="entry name" value="C-type_lectin-like/link_sf"/>
</dbReference>
<evidence type="ECO:0000313" key="3">
    <source>
        <dbReference type="Ensembl" id="ENSATEP00000006390.2"/>
    </source>
</evidence>
<dbReference type="InParanoid" id="A0A3Q1HG96"/>
<dbReference type="Pfam" id="PF00059">
    <property type="entry name" value="Lectin_C"/>
    <property type="match status" value="1"/>
</dbReference>
<reference evidence="3" key="3">
    <citation type="submission" date="2025-09" db="UniProtKB">
        <authorList>
            <consortium name="Ensembl"/>
        </authorList>
    </citation>
    <scope>IDENTIFICATION</scope>
</reference>
<protein>
    <recommendedName>
        <fullName evidence="2">C-type lectin domain-containing protein</fullName>
    </recommendedName>
</protein>
<keyword evidence="1" id="KW-1015">Disulfide bond</keyword>
<dbReference type="AlphaFoldDB" id="A0A3Q1HG96"/>
<evidence type="ECO:0000256" key="1">
    <source>
        <dbReference type="ARBA" id="ARBA00023157"/>
    </source>
</evidence>
<reference evidence="3" key="2">
    <citation type="submission" date="2025-08" db="UniProtKB">
        <authorList>
            <consortium name="Ensembl"/>
        </authorList>
    </citation>
    <scope>IDENTIFICATION</scope>
</reference>
<evidence type="ECO:0000313" key="4">
    <source>
        <dbReference type="Proteomes" id="UP000265040"/>
    </source>
</evidence>
<dbReference type="SUPFAM" id="SSF56436">
    <property type="entry name" value="C-type lectin-like"/>
    <property type="match status" value="1"/>
</dbReference>